<proteinExistence type="predicted"/>
<name>A0ABP4NZA5_9ACTN</name>
<accession>A0ABP4NZA5</accession>
<dbReference type="RefSeq" id="WP_344514021.1">
    <property type="nucleotide sequence ID" value="NZ_BAAAQD010000043.1"/>
</dbReference>
<gene>
    <name evidence="1" type="ORF">GCM10009827_109580</name>
</gene>
<reference evidence="2" key="1">
    <citation type="journal article" date="2019" name="Int. J. Syst. Evol. Microbiol.">
        <title>The Global Catalogue of Microorganisms (GCM) 10K type strain sequencing project: providing services to taxonomists for standard genome sequencing and annotation.</title>
        <authorList>
            <consortium name="The Broad Institute Genomics Platform"/>
            <consortium name="The Broad Institute Genome Sequencing Center for Infectious Disease"/>
            <person name="Wu L."/>
            <person name="Ma J."/>
        </authorList>
    </citation>
    <scope>NUCLEOTIDE SEQUENCE [LARGE SCALE GENOMIC DNA]</scope>
    <source>
        <strain evidence="2">JCM 15933</strain>
    </source>
</reference>
<keyword evidence="2" id="KW-1185">Reference proteome</keyword>
<protein>
    <submittedName>
        <fullName evidence="1">Uncharacterized protein</fullName>
    </submittedName>
</protein>
<evidence type="ECO:0000313" key="2">
    <source>
        <dbReference type="Proteomes" id="UP001501470"/>
    </source>
</evidence>
<organism evidence="1 2">
    <name type="scientific">Dactylosporangium maewongense</name>
    <dbReference type="NCBI Taxonomy" id="634393"/>
    <lineage>
        <taxon>Bacteria</taxon>
        <taxon>Bacillati</taxon>
        <taxon>Actinomycetota</taxon>
        <taxon>Actinomycetes</taxon>
        <taxon>Micromonosporales</taxon>
        <taxon>Micromonosporaceae</taxon>
        <taxon>Dactylosporangium</taxon>
    </lineage>
</organism>
<evidence type="ECO:0000313" key="1">
    <source>
        <dbReference type="EMBL" id="GAA1569868.1"/>
    </source>
</evidence>
<comment type="caution">
    <text evidence="1">The sequence shown here is derived from an EMBL/GenBank/DDBJ whole genome shotgun (WGS) entry which is preliminary data.</text>
</comment>
<dbReference type="EMBL" id="BAAAQD010000043">
    <property type="protein sequence ID" value="GAA1569868.1"/>
    <property type="molecule type" value="Genomic_DNA"/>
</dbReference>
<dbReference type="Proteomes" id="UP001501470">
    <property type="component" value="Unassembled WGS sequence"/>
</dbReference>
<sequence length="293" mass="32754">MKFVPIKVEVDEISLSLLGWEAVNLQARLMTEHLGPHSYLNMVTAAGELRFHPDDWRDRYNATNLSMSEYLPPLVWQLRSAAHGPLMSYQTLGLGRKAKELRAPKMISESTDKWESTVRPNPDDQSIWVTAMDWDEIDGWHSRPSSRWADLPVEVLDQTTKRGIRTETRELTARIRANVDLEVSLRAQFALGSADELLAAAIDSDDYFGDLSAPIAEQEDFVVQAPDVTVCTYDEVGFLLENRTLSNYRWVTVHKGGSVPRRGPSLVAVVTAKLDDLAGAPARVVVRVTDPVA</sequence>